<protein>
    <submittedName>
        <fullName evidence="2">Unnamed protein product</fullName>
    </submittedName>
</protein>
<dbReference type="Gene3D" id="1.20.58.2130">
    <property type="match status" value="1"/>
</dbReference>
<feature type="compositionally biased region" description="Low complexity" evidence="1">
    <location>
        <begin position="222"/>
        <end position="235"/>
    </location>
</feature>
<evidence type="ECO:0000313" key="2">
    <source>
        <dbReference type="EMBL" id="GME70049.1"/>
    </source>
</evidence>
<dbReference type="EMBL" id="BSXU01009903">
    <property type="protein sequence ID" value="GME70049.1"/>
    <property type="molecule type" value="Genomic_DNA"/>
</dbReference>
<feature type="compositionally biased region" description="Polar residues" evidence="1">
    <location>
        <begin position="212"/>
        <end position="221"/>
    </location>
</feature>
<evidence type="ECO:0000313" key="3">
    <source>
        <dbReference type="Proteomes" id="UP001165063"/>
    </source>
</evidence>
<accession>A0A9W6SYU4</accession>
<dbReference type="Proteomes" id="UP001165063">
    <property type="component" value="Unassembled WGS sequence"/>
</dbReference>
<feature type="region of interest" description="Disordered" evidence="1">
    <location>
        <begin position="211"/>
        <end position="235"/>
    </location>
</feature>
<sequence>MRRIKRTLLILPPTTPRIEKTVYMPPISPTTLEPFKVLSKLSNKNDELSITPISMALRSLQTYSCFIPNKSFEFMVSGELIKKLETVLKNDRCCGVYVKFQRHGRERKGLIMPTVSHSVWSLFYLSDRFDVDKMTERFQSQTETQTQTQVHKNDGAQVQSQTENSALLVSSTKISYTKLDFLKQCSRWSSNHKFTKQQNLASLPPFTFENRPLTSSGSSPRPISEIEQPSQPSQSQINVELTNIDPQEFLASKYFTFLYTQSTPIQYFVKTTLPKVHILAHDNVELVKESISKFILPSMNEFDKRHAGVSGIDTTHHTFIKEHLLNEIPFIGLDDNKEKADVENGEIKFRNVFSRLEN</sequence>
<feature type="compositionally biased region" description="Low complexity" evidence="1">
    <location>
        <begin position="140"/>
        <end position="149"/>
    </location>
</feature>
<reference evidence="2" key="1">
    <citation type="submission" date="2023-04" db="EMBL/GenBank/DDBJ databases">
        <title>Ambrosiozyma monospora NBRC 1965.</title>
        <authorList>
            <person name="Ichikawa N."/>
            <person name="Sato H."/>
            <person name="Tonouchi N."/>
        </authorList>
    </citation>
    <scope>NUCLEOTIDE SEQUENCE</scope>
    <source>
        <strain evidence="2">NBRC 1965</strain>
    </source>
</reference>
<proteinExistence type="predicted"/>
<dbReference type="AlphaFoldDB" id="A0A9W6SYU4"/>
<keyword evidence="3" id="KW-1185">Reference proteome</keyword>
<comment type="caution">
    <text evidence="2">The sequence shown here is derived from an EMBL/GenBank/DDBJ whole genome shotgun (WGS) entry which is preliminary data.</text>
</comment>
<organism evidence="2 3">
    <name type="scientific">Ambrosiozyma monospora</name>
    <name type="common">Yeast</name>
    <name type="synonym">Endomycopsis monosporus</name>
    <dbReference type="NCBI Taxonomy" id="43982"/>
    <lineage>
        <taxon>Eukaryota</taxon>
        <taxon>Fungi</taxon>
        <taxon>Dikarya</taxon>
        <taxon>Ascomycota</taxon>
        <taxon>Saccharomycotina</taxon>
        <taxon>Pichiomycetes</taxon>
        <taxon>Pichiales</taxon>
        <taxon>Pichiaceae</taxon>
        <taxon>Ambrosiozyma</taxon>
    </lineage>
</organism>
<dbReference type="OrthoDB" id="5395343at2759"/>
<evidence type="ECO:0000256" key="1">
    <source>
        <dbReference type="SAM" id="MobiDB-lite"/>
    </source>
</evidence>
<feature type="region of interest" description="Disordered" evidence="1">
    <location>
        <begin position="140"/>
        <end position="162"/>
    </location>
</feature>
<name>A0A9W6SYU4_AMBMO</name>
<gene>
    <name evidence="2" type="ORF">Amon01_000914400</name>
</gene>